<evidence type="ECO:0000256" key="2">
    <source>
        <dbReference type="ARBA" id="ARBA00023002"/>
    </source>
</evidence>
<gene>
    <name evidence="3" type="ORF">GY632_3833</name>
</gene>
<accession>A0A9P5CWG5</accession>
<dbReference type="SUPFAM" id="SSF51735">
    <property type="entry name" value="NAD(P)-binding Rossmann-fold domains"/>
    <property type="match status" value="1"/>
</dbReference>
<proteinExistence type="inferred from homology"/>
<dbReference type="Proteomes" id="UP000749309">
    <property type="component" value="Unassembled WGS sequence"/>
</dbReference>
<reference evidence="3" key="1">
    <citation type="submission" date="2020-03" db="EMBL/GenBank/DDBJ databases">
        <title>Whole Genome Sequence of Trichophyton interdigitale from India.</title>
        <authorList>
            <person name="Kumar P."/>
        </authorList>
    </citation>
    <scope>NUCLEOTIDE SEQUENCE</scope>
    <source>
        <strain evidence="3">UCMS-IGIB-CI14</strain>
    </source>
</reference>
<keyword evidence="2" id="KW-0560">Oxidoreductase</keyword>
<dbReference type="CDD" id="cd05233">
    <property type="entry name" value="SDR_c"/>
    <property type="match status" value="1"/>
</dbReference>
<dbReference type="AlphaFoldDB" id="A0A9P5CWG5"/>
<evidence type="ECO:0000313" key="4">
    <source>
        <dbReference type="Proteomes" id="UP000749309"/>
    </source>
</evidence>
<name>A0A9P5CWG5_9EURO</name>
<dbReference type="InterPro" id="IPR036291">
    <property type="entry name" value="NAD(P)-bd_dom_sf"/>
</dbReference>
<dbReference type="PANTHER" id="PTHR42901:SF1">
    <property type="entry name" value="ALCOHOL DEHYDROGENASE"/>
    <property type="match status" value="1"/>
</dbReference>
<dbReference type="PANTHER" id="PTHR42901">
    <property type="entry name" value="ALCOHOL DEHYDROGENASE"/>
    <property type="match status" value="1"/>
</dbReference>
<dbReference type="GO" id="GO:0016491">
    <property type="term" value="F:oxidoreductase activity"/>
    <property type="evidence" value="ECO:0007669"/>
    <property type="project" value="UniProtKB-KW"/>
</dbReference>
<comment type="caution">
    <text evidence="3">The sequence shown here is derived from an EMBL/GenBank/DDBJ whole genome shotgun (WGS) entry which is preliminary data.</text>
</comment>
<comment type="similarity">
    <text evidence="1">Belongs to the short-chain dehydrogenases/reductases (SDR) family.</text>
</comment>
<evidence type="ECO:0000313" key="3">
    <source>
        <dbReference type="EMBL" id="KAF3894294.1"/>
    </source>
</evidence>
<dbReference type="PRINTS" id="PR00081">
    <property type="entry name" value="GDHRDH"/>
</dbReference>
<dbReference type="Pfam" id="PF00106">
    <property type="entry name" value="adh_short"/>
    <property type="match status" value="1"/>
</dbReference>
<organism evidence="3 4">
    <name type="scientific">Trichophyton interdigitale</name>
    <dbReference type="NCBI Taxonomy" id="101480"/>
    <lineage>
        <taxon>Eukaryota</taxon>
        <taxon>Fungi</taxon>
        <taxon>Dikarya</taxon>
        <taxon>Ascomycota</taxon>
        <taxon>Pezizomycotina</taxon>
        <taxon>Eurotiomycetes</taxon>
        <taxon>Eurotiomycetidae</taxon>
        <taxon>Onygenales</taxon>
        <taxon>Arthrodermataceae</taxon>
        <taxon>Trichophyton</taxon>
    </lineage>
</organism>
<dbReference type="EMBL" id="JAAQVJ010000118">
    <property type="protein sequence ID" value="KAF3894294.1"/>
    <property type="molecule type" value="Genomic_DNA"/>
</dbReference>
<protein>
    <submittedName>
        <fullName evidence="3">Peroxisomal short-chain alcohol dehydrogenase</fullName>
    </submittedName>
</protein>
<dbReference type="Gene3D" id="3.40.50.720">
    <property type="entry name" value="NAD(P)-binding Rossmann-like Domain"/>
    <property type="match status" value="1"/>
</dbReference>
<dbReference type="InterPro" id="IPR002347">
    <property type="entry name" value="SDR_fam"/>
</dbReference>
<evidence type="ECO:0000256" key="1">
    <source>
        <dbReference type="ARBA" id="ARBA00006484"/>
    </source>
</evidence>
<sequence length="309" mass="33708">MAAFTFTQHSSVYPAIDASQPELSQAGRTILITGASYGIGFAALQGFAKASAARIILLGRQRDSLASACERLRAQNPSFQGELITYACDIGDAIRVAQVWEDLNRKSIAVDVMIVNAGDPGTEATLDTVPLQLAWRAFEINVRGNLDMVQRFVQQGKTADFSGRKRVLINISSRLTHDHDASVGFGSYASTKIAFTSMVQHLATEVPVEQLQILNVHPGDVYTEGVQKLCEKDSWPSWDDPSLPENYIVWAASPAASFLHGRFVWANWDVTELKSCEALTDGKPENKNLLKIGVNGLVFALPSMTVLLP</sequence>